<keyword evidence="1" id="KW-0732">Signal</keyword>
<proteinExistence type="predicted"/>
<evidence type="ECO:0000313" key="3">
    <source>
        <dbReference type="Proteomes" id="UP000018144"/>
    </source>
</evidence>
<feature type="signal peptide" evidence="1">
    <location>
        <begin position="1"/>
        <end position="20"/>
    </location>
</feature>
<feature type="chain" id="PRO_5004651500" description="Secreted protein" evidence="1">
    <location>
        <begin position="21"/>
        <end position="92"/>
    </location>
</feature>
<sequence length="92" mass="10160">MHTKSIIFLLVSSLAFGILAIPTPQIGQATPTSPVTVVELFAQKNYKEFLLRKTFSHGNPQYSGHYPSDLGCFKLSSNDIKCNHAECTDSKE</sequence>
<protein>
    <recommendedName>
        <fullName evidence="4">Secreted protein</fullName>
    </recommendedName>
</protein>
<name>U4KXQ3_PYROM</name>
<evidence type="ECO:0000313" key="2">
    <source>
        <dbReference type="EMBL" id="CCX06611.1"/>
    </source>
</evidence>
<keyword evidence="3" id="KW-1185">Reference proteome</keyword>
<accession>U4KXQ3</accession>
<gene>
    <name evidence="2" type="ORF">PCON_06198</name>
</gene>
<dbReference type="AlphaFoldDB" id="U4KXQ3"/>
<dbReference type="Proteomes" id="UP000018144">
    <property type="component" value="Unassembled WGS sequence"/>
</dbReference>
<reference evidence="2 3" key="1">
    <citation type="journal article" date="2013" name="PLoS Genet.">
        <title>The genome and development-dependent transcriptomes of Pyronema confluens: a window into fungal evolution.</title>
        <authorList>
            <person name="Traeger S."/>
            <person name="Altegoer F."/>
            <person name="Freitag M."/>
            <person name="Gabaldon T."/>
            <person name="Kempken F."/>
            <person name="Kumar A."/>
            <person name="Marcet-Houben M."/>
            <person name="Poggeler S."/>
            <person name="Stajich J.E."/>
            <person name="Nowrousian M."/>
        </authorList>
    </citation>
    <scope>NUCLEOTIDE SEQUENCE [LARGE SCALE GENOMIC DNA]</scope>
    <source>
        <strain evidence="3">CBS 100304</strain>
        <tissue evidence="2">Vegetative mycelium</tissue>
    </source>
</reference>
<organism evidence="2 3">
    <name type="scientific">Pyronema omphalodes (strain CBS 100304)</name>
    <name type="common">Pyronema confluens</name>
    <dbReference type="NCBI Taxonomy" id="1076935"/>
    <lineage>
        <taxon>Eukaryota</taxon>
        <taxon>Fungi</taxon>
        <taxon>Dikarya</taxon>
        <taxon>Ascomycota</taxon>
        <taxon>Pezizomycotina</taxon>
        <taxon>Pezizomycetes</taxon>
        <taxon>Pezizales</taxon>
        <taxon>Pyronemataceae</taxon>
        <taxon>Pyronema</taxon>
    </lineage>
</organism>
<dbReference type="EMBL" id="HF935302">
    <property type="protein sequence ID" value="CCX06611.1"/>
    <property type="molecule type" value="Genomic_DNA"/>
</dbReference>
<evidence type="ECO:0000256" key="1">
    <source>
        <dbReference type="SAM" id="SignalP"/>
    </source>
</evidence>
<evidence type="ECO:0008006" key="4">
    <source>
        <dbReference type="Google" id="ProtNLM"/>
    </source>
</evidence>